<dbReference type="OrthoDB" id="9797743at2"/>
<protein>
    <submittedName>
        <fullName evidence="1">Putative phosphatase</fullName>
    </submittedName>
</protein>
<dbReference type="HOGENOM" id="CLU_045011_13_3_0"/>
<proteinExistence type="predicted"/>
<gene>
    <name evidence="1" type="ordered locus">PSMK_30170</name>
</gene>
<sequence>MAEFLHAPDGRTPRAIVFDLDGTLADTMPAHFLAWTDVVNEAGLLFPEERFYAMGGVPTRTIFDTLIAEAGDGVSRDAAALSAKKEEAFRSHIPACKPAPKVLAVLRSAQAAGVPCAVATGGNRGTATATLAAIGLADDFPATVVVTADDTAEHKPHPAPFLLAAERLGVAPGGCDAYEDTDLGLESIAAAGMRGIDVRTL</sequence>
<dbReference type="PRINTS" id="PR00413">
    <property type="entry name" value="HADHALOGNASE"/>
</dbReference>
<dbReference type="InterPro" id="IPR036412">
    <property type="entry name" value="HAD-like_sf"/>
</dbReference>
<dbReference type="Gene3D" id="1.10.150.240">
    <property type="entry name" value="Putative phosphatase, domain 2"/>
    <property type="match status" value="1"/>
</dbReference>
<dbReference type="RefSeq" id="WP_014438384.1">
    <property type="nucleotide sequence ID" value="NC_017080.1"/>
</dbReference>
<dbReference type="EMBL" id="AP012338">
    <property type="protein sequence ID" value="BAM05176.1"/>
    <property type="molecule type" value="Genomic_DNA"/>
</dbReference>
<dbReference type="Proteomes" id="UP000007881">
    <property type="component" value="Chromosome"/>
</dbReference>
<accession>I0IIT8</accession>
<dbReference type="InterPro" id="IPR023214">
    <property type="entry name" value="HAD_sf"/>
</dbReference>
<dbReference type="InterPro" id="IPR006439">
    <property type="entry name" value="HAD-SF_hydro_IA"/>
</dbReference>
<dbReference type="SFLD" id="SFLDG01129">
    <property type="entry name" value="C1.5:_HAD__Beta-PGM__Phosphata"/>
    <property type="match status" value="1"/>
</dbReference>
<dbReference type="PANTHER" id="PTHR43481">
    <property type="entry name" value="FRUCTOSE-1-PHOSPHATE PHOSPHATASE"/>
    <property type="match status" value="1"/>
</dbReference>
<reference evidence="1 2" key="1">
    <citation type="submission" date="2012-02" db="EMBL/GenBank/DDBJ databases">
        <title>Complete genome sequence of Phycisphaera mikurensis NBRC 102666.</title>
        <authorList>
            <person name="Ankai A."/>
            <person name="Hosoyama A."/>
            <person name="Terui Y."/>
            <person name="Sekine M."/>
            <person name="Fukai R."/>
            <person name="Kato Y."/>
            <person name="Nakamura S."/>
            <person name="Yamada-Narita S."/>
            <person name="Kawakoshi A."/>
            <person name="Fukunaga Y."/>
            <person name="Yamazaki S."/>
            <person name="Fujita N."/>
        </authorList>
    </citation>
    <scope>NUCLEOTIDE SEQUENCE [LARGE SCALE GENOMIC DNA]</scope>
    <source>
        <strain evidence="2">NBRC 102666 / KCTC 22515 / FYK2301M01</strain>
    </source>
</reference>
<dbReference type="SFLD" id="SFLDS00003">
    <property type="entry name" value="Haloacid_Dehalogenase"/>
    <property type="match status" value="1"/>
</dbReference>
<dbReference type="Pfam" id="PF00702">
    <property type="entry name" value="Hydrolase"/>
    <property type="match status" value="1"/>
</dbReference>
<keyword evidence="2" id="KW-1185">Reference proteome</keyword>
<dbReference type="AlphaFoldDB" id="I0IIT8"/>
<dbReference type="KEGG" id="phm:PSMK_30170"/>
<evidence type="ECO:0000313" key="1">
    <source>
        <dbReference type="EMBL" id="BAM05176.1"/>
    </source>
</evidence>
<organism evidence="1 2">
    <name type="scientific">Phycisphaera mikurensis (strain NBRC 102666 / KCTC 22515 / FYK2301M01)</name>
    <dbReference type="NCBI Taxonomy" id="1142394"/>
    <lineage>
        <taxon>Bacteria</taxon>
        <taxon>Pseudomonadati</taxon>
        <taxon>Planctomycetota</taxon>
        <taxon>Phycisphaerae</taxon>
        <taxon>Phycisphaerales</taxon>
        <taxon>Phycisphaeraceae</taxon>
        <taxon>Phycisphaera</taxon>
    </lineage>
</organism>
<dbReference type="eggNOG" id="COG0637">
    <property type="taxonomic scope" value="Bacteria"/>
</dbReference>
<dbReference type="STRING" id="1142394.PSMK_30170"/>
<name>I0IIT8_PHYMF</name>
<dbReference type="GO" id="GO:0050308">
    <property type="term" value="F:sugar-phosphatase activity"/>
    <property type="evidence" value="ECO:0007669"/>
    <property type="project" value="TreeGrafter"/>
</dbReference>
<dbReference type="InterPro" id="IPR023198">
    <property type="entry name" value="PGP-like_dom2"/>
</dbReference>
<dbReference type="SUPFAM" id="SSF56784">
    <property type="entry name" value="HAD-like"/>
    <property type="match status" value="1"/>
</dbReference>
<dbReference type="InterPro" id="IPR051806">
    <property type="entry name" value="HAD-like_SPP"/>
</dbReference>
<evidence type="ECO:0000313" key="2">
    <source>
        <dbReference type="Proteomes" id="UP000007881"/>
    </source>
</evidence>
<dbReference type="PANTHER" id="PTHR43481:SF4">
    <property type="entry name" value="GLYCEROL-1-PHOSPHATE PHOSPHOHYDROLASE 1-RELATED"/>
    <property type="match status" value="1"/>
</dbReference>
<dbReference type="Gene3D" id="3.40.50.1000">
    <property type="entry name" value="HAD superfamily/HAD-like"/>
    <property type="match status" value="1"/>
</dbReference>